<dbReference type="AlphaFoldDB" id="A0A4V1ZCH9"/>
<dbReference type="OrthoDB" id="6396118at2"/>
<keyword evidence="2" id="KW-1185">Reference proteome</keyword>
<dbReference type="EMBL" id="SEWF01000076">
    <property type="protein sequence ID" value="RYU92720.1"/>
    <property type="molecule type" value="Genomic_DNA"/>
</dbReference>
<sequence length="338" mass="38837">MSQPISLFANYSQSENLLTNHCGLIMKMLYEESPRLFQELLANLTDAQTPVIIGPIFTQQARKQQSIPDLLIEQASFAIFFEVKETNWFYDDQLIRHINSFEINTKTKILFMLSDFNEDSPTAEMKESVKKAQESGVILQHLTFERLTDSLTEITRNTRLASVAQEFNDFLSANNYLPKWKYLLDAVNISRTSDEIADNVYMCPDLGGAYKHQKAKYFGVYNNKRVNAIHEIRAVVLVEKDFNQTKISWNISGEPAEQLITEALEHIRKRPGRTAEITQFGLQVFLLGQGHITEFIKDSPGGMYQSKKYFREIAAVLKVDTAKDLARELKGKKWSEFK</sequence>
<organism evidence="1 2">
    <name type="scientific">Emticicia agri</name>
    <dbReference type="NCBI Taxonomy" id="2492393"/>
    <lineage>
        <taxon>Bacteria</taxon>
        <taxon>Pseudomonadati</taxon>
        <taxon>Bacteroidota</taxon>
        <taxon>Cytophagia</taxon>
        <taxon>Cytophagales</taxon>
        <taxon>Leadbetterellaceae</taxon>
        <taxon>Emticicia</taxon>
    </lineage>
</organism>
<gene>
    <name evidence="1" type="ORF">EWM59_25780</name>
</gene>
<reference evidence="1 2" key="1">
    <citation type="submission" date="2019-02" db="EMBL/GenBank/DDBJ databases">
        <title>Bacterial novel species Emticicia sp. 17J42-9 isolated from soil.</title>
        <authorList>
            <person name="Jung H.-Y."/>
        </authorList>
    </citation>
    <scope>NUCLEOTIDE SEQUENCE [LARGE SCALE GENOMIC DNA]</scope>
    <source>
        <strain evidence="1 2">17J42-9</strain>
    </source>
</reference>
<evidence type="ECO:0000313" key="1">
    <source>
        <dbReference type="EMBL" id="RYU92720.1"/>
    </source>
</evidence>
<comment type="caution">
    <text evidence="1">The sequence shown here is derived from an EMBL/GenBank/DDBJ whole genome shotgun (WGS) entry which is preliminary data.</text>
</comment>
<name>A0A4V1ZCH9_9BACT</name>
<evidence type="ECO:0000313" key="2">
    <source>
        <dbReference type="Proteomes" id="UP000293162"/>
    </source>
</evidence>
<dbReference type="RefSeq" id="WP_130024112.1">
    <property type="nucleotide sequence ID" value="NZ_SEWF01000076.1"/>
</dbReference>
<protein>
    <submittedName>
        <fullName evidence="1">Uncharacterized protein</fullName>
    </submittedName>
</protein>
<dbReference type="Proteomes" id="UP000293162">
    <property type="component" value="Unassembled WGS sequence"/>
</dbReference>
<proteinExistence type="predicted"/>
<accession>A0A4V1ZCH9</accession>